<dbReference type="AlphaFoldDB" id="A0A4P9ZZA5"/>
<evidence type="ECO:0000256" key="5">
    <source>
        <dbReference type="ARBA" id="ARBA00023228"/>
    </source>
</evidence>
<dbReference type="InterPro" id="IPR032143">
    <property type="entry name" value="BORCS7"/>
</dbReference>
<dbReference type="Pfam" id="PF16088">
    <property type="entry name" value="BORCS7"/>
    <property type="match status" value="1"/>
</dbReference>
<evidence type="ECO:0000256" key="2">
    <source>
        <dbReference type="ARBA" id="ARBA00005433"/>
    </source>
</evidence>
<sequence>MSRNPHPSVLRSEFQQQGDRYLRELAALAKETVRSSECHSKTCQIVKNAAAAESSIKNTQLNLDRSRAVLEQLLDRSNSVVQALEELPKVQANLKASSLPPSTPSS</sequence>
<proteinExistence type="inferred from homology"/>
<name>A0A4P9ZZA5_9FUNG</name>
<keyword evidence="5" id="KW-0458">Lysosome</keyword>
<keyword evidence="4" id="KW-0472">Membrane</keyword>
<protein>
    <recommendedName>
        <fullName evidence="3">BLOC-1-related complex subunit 7</fullName>
    </recommendedName>
</protein>
<dbReference type="EMBL" id="ML002401">
    <property type="protein sequence ID" value="RKP38140.1"/>
    <property type="molecule type" value="Genomic_DNA"/>
</dbReference>
<organism evidence="6 7">
    <name type="scientific">Dimargaris cristalligena</name>
    <dbReference type="NCBI Taxonomy" id="215637"/>
    <lineage>
        <taxon>Eukaryota</taxon>
        <taxon>Fungi</taxon>
        <taxon>Fungi incertae sedis</taxon>
        <taxon>Zoopagomycota</taxon>
        <taxon>Kickxellomycotina</taxon>
        <taxon>Dimargaritomycetes</taxon>
        <taxon>Dimargaritales</taxon>
        <taxon>Dimargaritaceae</taxon>
        <taxon>Dimargaris</taxon>
    </lineage>
</organism>
<evidence type="ECO:0000313" key="6">
    <source>
        <dbReference type="EMBL" id="RKP38140.1"/>
    </source>
</evidence>
<evidence type="ECO:0000256" key="4">
    <source>
        <dbReference type="ARBA" id="ARBA00023136"/>
    </source>
</evidence>
<comment type="subcellular location">
    <subcellularLocation>
        <location evidence="1">Lysosome membrane</location>
    </subcellularLocation>
</comment>
<evidence type="ECO:0000256" key="1">
    <source>
        <dbReference type="ARBA" id="ARBA00004656"/>
    </source>
</evidence>
<evidence type="ECO:0000313" key="7">
    <source>
        <dbReference type="Proteomes" id="UP000268162"/>
    </source>
</evidence>
<reference evidence="7" key="1">
    <citation type="journal article" date="2018" name="Nat. Microbiol.">
        <title>Leveraging single-cell genomics to expand the fungal tree of life.</title>
        <authorList>
            <person name="Ahrendt S.R."/>
            <person name="Quandt C.A."/>
            <person name="Ciobanu D."/>
            <person name="Clum A."/>
            <person name="Salamov A."/>
            <person name="Andreopoulos B."/>
            <person name="Cheng J.F."/>
            <person name="Woyke T."/>
            <person name="Pelin A."/>
            <person name="Henrissat B."/>
            <person name="Reynolds N.K."/>
            <person name="Benny G.L."/>
            <person name="Smith M.E."/>
            <person name="James T.Y."/>
            <person name="Grigoriev I.V."/>
        </authorList>
    </citation>
    <scope>NUCLEOTIDE SEQUENCE [LARGE SCALE GENOMIC DNA]</scope>
    <source>
        <strain evidence="7">RSA 468</strain>
    </source>
</reference>
<accession>A0A4P9ZZA5</accession>
<evidence type="ECO:0000256" key="3">
    <source>
        <dbReference type="ARBA" id="ARBA00022295"/>
    </source>
</evidence>
<comment type="similarity">
    <text evidence="2">Belongs to the BORCS7 family.</text>
</comment>
<dbReference type="Proteomes" id="UP000268162">
    <property type="component" value="Unassembled WGS sequence"/>
</dbReference>
<keyword evidence="7" id="KW-1185">Reference proteome</keyword>
<gene>
    <name evidence="6" type="ORF">BJ085DRAFT_36132</name>
</gene>